<dbReference type="Pfam" id="PF19054">
    <property type="entry name" value="DUF5753"/>
    <property type="match status" value="1"/>
</dbReference>
<dbReference type="InterPro" id="IPR043917">
    <property type="entry name" value="DUF5753"/>
</dbReference>
<sequence length="267" mass="30273">MLRQLRVSADRTRKDAAEWLEIGEPTLSKIELGRQAIKGPHVRLLCQLYDVDAGTLDNLLRLAKEAGQRGWWTAYRDTVPDWFRYFVGLEGDAADLWNYESEFVPGLLQTSAYVEAIGRGARPDISDADVARSVELRRERQSRIDGETPPRLHFYLNEAVLRRRVGSADVMREQLEHLYASSELEHITLRVVPFSAGAHPAMSGSFVLMRFPDEDSPAFAYLENERGAIYQEDPGDIARYSLMVEQLGGMALDAEESRAMLKRLSEQ</sequence>
<dbReference type="GO" id="GO:0003677">
    <property type="term" value="F:DNA binding"/>
    <property type="evidence" value="ECO:0007669"/>
    <property type="project" value="InterPro"/>
</dbReference>
<dbReference type="InterPro" id="IPR010982">
    <property type="entry name" value="Lambda_DNA-bd_dom_sf"/>
</dbReference>
<dbReference type="SMART" id="SM00530">
    <property type="entry name" value="HTH_XRE"/>
    <property type="match status" value="1"/>
</dbReference>
<keyword evidence="3" id="KW-1185">Reference proteome</keyword>
<comment type="caution">
    <text evidence="2">The sequence shown here is derived from an EMBL/GenBank/DDBJ whole genome shotgun (WGS) entry which is preliminary data.</text>
</comment>
<evidence type="ECO:0000259" key="1">
    <source>
        <dbReference type="PROSITE" id="PS50943"/>
    </source>
</evidence>
<dbReference type="AlphaFoldDB" id="A0AAE3ZGY8"/>
<organism evidence="2 3">
    <name type="scientific">Haloactinomyces albus</name>
    <dbReference type="NCBI Taxonomy" id="1352928"/>
    <lineage>
        <taxon>Bacteria</taxon>
        <taxon>Bacillati</taxon>
        <taxon>Actinomycetota</taxon>
        <taxon>Actinomycetes</taxon>
        <taxon>Actinopolysporales</taxon>
        <taxon>Actinopolysporaceae</taxon>
        <taxon>Haloactinomyces</taxon>
    </lineage>
</organism>
<dbReference type="Gene3D" id="1.10.260.40">
    <property type="entry name" value="lambda repressor-like DNA-binding domains"/>
    <property type="match status" value="1"/>
</dbReference>
<feature type="domain" description="HTH cro/C1-type" evidence="1">
    <location>
        <begin position="2"/>
        <end position="56"/>
    </location>
</feature>
<dbReference type="CDD" id="cd00093">
    <property type="entry name" value="HTH_XRE"/>
    <property type="match status" value="1"/>
</dbReference>
<evidence type="ECO:0000313" key="3">
    <source>
        <dbReference type="Proteomes" id="UP001180845"/>
    </source>
</evidence>
<dbReference type="RefSeq" id="WP_310275052.1">
    <property type="nucleotide sequence ID" value="NZ_JAVDXW010000001.1"/>
</dbReference>
<proteinExistence type="predicted"/>
<name>A0AAE3ZGY8_9ACTN</name>
<dbReference type="Proteomes" id="UP001180845">
    <property type="component" value="Unassembled WGS sequence"/>
</dbReference>
<evidence type="ECO:0000313" key="2">
    <source>
        <dbReference type="EMBL" id="MDR7303022.1"/>
    </source>
</evidence>
<dbReference type="EMBL" id="JAVDXW010000001">
    <property type="protein sequence ID" value="MDR7303022.1"/>
    <property type="molecule type" value="Genomic_DNA"/>
</dbReference>
<reference evidence="2" key="1">
    <citation type="submission" date="2023-07" db="EMBL/GenBank/DDBJ databases">
        <title>Sequencing the genomes of 1000 actinobacteria strains.</title>
        <authorList>
            <person name="Klenk H.-P."/>
        </authorList>
    </citation>
    <scope>NUCLEOTIDE SEQUENCE</scope>
    <source>
        <strain evidence="2">DSM 45977</strain>
    </source>
</reference>
<protein>
    <submittedName>
        <fullName evidence="2">Transcriptional regulator with XRE-family HTH domain</fullName>
    </submittedName>
</protein>
<dbReference type="PROSITE" id="PS50943">
    <property type="entry name" value="HTH_CROC1"/>
    <property type="match status" value="1"/>
</dbReference>
<dbReference type="InterPro" id="IPR001387">
    <property type="entry name" value="Cro/C1-type_HTH"/>
</dbReference>
<accession>A0AAE3ZGY8</accession>
<dbReference type="Pfam" id="PF13560">
    <property type="entry name" value="HTH_31"/>
    <property type="match status" value="1"/>
</dbReference>
<dbReference type="SUPFAM" id="SSF47413">
    <property type="entry name" value="lambda repressor-like DNA-binding domains"/>
    <property type="match status" value="1"/>
</dbReference>
<gene>
    <name evidence="2" type="ORF">JOF55_003203</name>
</gene>